<keyword evidence="7 9" id="KW-0472">Membrane</keyword>
<dbReference type="RefSeq" id="WP_002687260.1">
    <property type="nucleotide sequence ID" value="NZ_CM001794.1"/>
</dbReference>
<reference evidence="10" key="1">
    <citation type="submission" date="2012-01" db="EMBL/GenBank/DDBJ databases">
        <title>The Genome Sequence of Treponema denticola H1-T.</title>
        <authorList>
            <consortium name="The Broad Institute Genome Sequencing Platform"/>
            <person name="Earl A."/>
            <person name="Ward D."/>
            <person name="Feldgarden M."/>
            <person name="Gevers D."/>
            <person name="Blanton J.M."/>
            <person name="Fenno C.J."/>
            <person name="Baranova O.V."/>
            <person name="Mathney J."/>
            <person name="Dewhirst F.E."/>
            <person name="Izard J."/>
            <person name="Young S.K."/>
            <person name="Zeng Q."/>
            <person name="Gargeya S."/>
            <person name="Fitzgerald M."/>
            <person name="Haas B."/>
            <person name="Abouelleil A."/>
            <person name="Alvarado L."/>
            <person name="Arachchi H.M."/>
            <person name="Berlin A."/>
            <person name="Chapman S.B."/>
            <person name="Gearin G."/>
            <person name="Goldberg J."/>
            <person name="Griggs A."/>
            <person name="Gujja S."/>
            <person name="Hansen M."/>
            <person name="Heiman D."/>
            <person name="Howarth C."/>
            <person name="Larimer J."/>
            <person name="Lui A."/>
            <person name="MacDonald P.J.P."/>
            <person name="McCowen C."/>
            <person name="Montmayeur A."/>
            <person name="Murphy C."/>
            <person name="Neiman D."/>
            <person name="Pearson M."/>
            <person name="Priest M."/>
            <person name="Roberts A."/>
            <person name="Saif S."/>
            <person name="Shea T."/>
            <person name="Sisk P."/>
            <person name="Stolte C."/>
            <person name="Sykes S."/>
            <person name="Wortman J."/>
            <person name="Nusbaum C."/>
            <person name="Birren B."/>
        </authorList>
    </citation>
    <scope>NUCLEOTIDE SEQUENCE [LARGE SCALE GENOMIC DNA]</scope>
    <source>
        <strain evidence="10">H1-T</strain>
    </source>
</reference>
<feature type="transmembrane region" description="Helical" evidence="9">
    <location>
        <begin position="69"/>
        <end position="92"/>
    </location>
</feature>
<dbReference type="PANTHER" id="PTHR30574">
    <property type="entry name" value="INNER MEMBRANE PROTEIN YEDE"/>
    <property type="match status" value="1"/>
</dbReference>
<gene>
    <name evidence="10" type="ORF">HMPREF9725_00396</name>
</gene>
<keyword evidence="4" id="KW-0997">Cell inner membrane</keyword>
<evidence type="ECO:0000256" key="6">
    <source>
        <dbReference type="ARBA" id="ARBA00022989"/>
    </source>
</evidence>
<evidence type="ECO:0000256" key="5">
    <source>
        <dbReference type="ARBA" id="ARBA00022692"/>
    </source>
</evidence>
<evidence type="ECO:0000256" key="1">
    <source>
        <dbReference type="ARBA" id="ARBA00004429"/>
    </source>
</evidence>
<dbReference type="PANTHER" id="PTHR30574:SF1">
    <property type="entry name" value="SULPHUR TRANSPORT DOMAIN-CONTAINING PROTEIN"/>
    <property type="match status" value="1"/>
</dbReference>
<accession>M2BW04</accession>
<dbReference type="Pfam" id="PF04143">
    <property type="entry name" value="Sulf_transp"/>
    <property type="match status" value="1"/>
</dbReference>
<feature type="transmembrane region" description="Helical" evidence="9">
    <location>
        <begin position="38"/>
        <end position="63"/>
    </location>
</feature>
<feature type="transmembrane region" description="Helical" evidence="9">
    <location>
        <begin position="242"/>
        <end position="263"/>
    </location>
</feature>
<feature type="transmembrane region" description="Helical" evidence="9">
    <location>
        <begin position="148"/>
        <end position="166"/>
    </location>
</feature>
<evidence type="ECO:0000256" key="9">
    <source>
        <dbReference type="SAM" id="Phobius"/>
    </source>
</evidence>
<evidence type="ECO:0000256" key="7">
    <source>
        <dbReference type="ARBA" id="ARBA00023136"/>
    </source>
</evidence>
<organism evidence="10">
    <name type="scientific">Treponema denticola H1-T</name>
    <dbReference type="NCBI Taxonomy" id="999431"/>
    <lineage>
        <taxon>Bacteria</taxon>
        <taxon>Pseudomonadati</taxon>
        <taxon>Spirochaetota</taxon>
        <taxon>Spirochaetia</taxon>
        <taxon>Spirochaetales</taxon>
        <taxon>Treponemataceae</taxon>
        <taxon>Treponema</taxon>
    </lineage>
</organism>
<name>M2BW04_TREDN</name>
<evidence type="ECO:0000256" key="2">
    <source>
        <dbReference type="ARBA" id="ARBA00022448"/>
    </source>
</evidence>
<proteinExistence type="inferred from homology"/>
<dbReference type="AlphaFoldDB" id="M2BW04"/>
<dbReference type="PATRIC" id="fig|999431.4.peg.411"/>
<dbReference type="EMBL" id="AGDW01000007">
    <property type="protein sequence ID" value="EMB33395.1"/>
    <property type="molecule type" value="Genomic_DNA"/>
</dbReference>
<dbReference type="Proteomes" id="UP000011708">
    <property type="component" value="Chromosome"/>
</dbReference>
<feature type="transmembrane region" description="Helical" evidence="9">
    <location>
        <begin position="313"/>
        <end position="331"/>
    </location>
</feature>
<keyword evidence="3" id="KW-1003">Cell membrane</keyword>
<evidence type="ECO:0000256" key="8">
    <source>
        <dbReference type="ARBA" id="ARBA00035655"/>
    </source>
</evidence>
<comment type="caution">
    <text evidence="10">The sequence shown here is derived from an EMBL/GenBank/DDBJ whole genome shotgun (WGS) entry which is preliminary data.</text>
</comment>
<evidence type="ECO:0000313" key="10">
    <source>
        <dbReference type="EMBL" id="EMB33395.1"/>
    </source>
</evidence>
<keyword evidence="6 9" id="KW-1133">Transmembrane helix</keyword>
<keyword evidence="2" id="KW-0813">Transport</keyword>
<evidence type="ECO:0000256" key="3">
    <source>
        <dbReference type="ARBA" id="ARBA00022475"/>
    </source>
</evidence>
<feature type="transmembrane region" description="Helical" evidence="9">
    <location>
        <begin position="6"/>
        <end position="26"/>
    </location>
</feature>
<keyword evidence="5 9" id="KW-0812">Transmembrane</keyword>
<sequence length="338" mass="36248">MISGLMAGIIFGFLWKRGKFCATGIIRDIYLEKQKPNIVLILAIIFIQAFLYHLMTGLGIIPMAKFKDFPLVSVALGSFMFGFGAVMCNGCITASLVKLGDGRLTGLVSLIVFVLSAYAAKQGFLLPVTKSLGAVTLVPTPAINTQPMILVGISGIVSAILIFMLIKKAKAYNPKYTLPAKHTGFLHFLCEKVWQKEIVVILMGITMAAGFYFSNMNGRNGGFGITTPLLSWLNAIIGGGKLGWASMLVLGIVLGSTIASLLTKEFSFLGTNLESIIKTAIGSILMGIGAVWGQGCLIGNGLVGTAQFSLKSWWALLFIVIGIWSSAYIFLARSLNKD</sequence>
<dbReference type="GO" id="GO:0005886">
    <property type="term" value="C:plasma membrane"/>
    <property type="evidence" value="ECO:0007669"/>
    <property type="project" value="UniProtKB-SubCell"/>
</dbReference>
<protein>
    <submittedName>
        <fullName evidence="10">Uncharacterized protein</fullName>
    </submittedName>
</protein>
<evidence type="ECO:0000256" key="4">
    <source>
        <dbReference type="ARBA" id="ARBA00022519"/>
    </source>
</evidence>
<dbReference type="HOGENOM" id="CLU_050656_0_1_12"/>
<dbReference type="InterPro" id="IPR007272">
    <property type="entry name" value="Sulf_transp_TsuA/YedE"/>
</dbReference>
<comment type="similarity">
    <text evidence="8">Belongs to the TsuA/YedE (TC 9.B.102) family.</text>
</comment>
<feature type="transmembrane region" description="Helical" evidence="9">
    <location>
        <begin position="275"/>
        <end position="293"/>
    </location>
</feature>
<comment type="subcellular location">
    <subcellularLocation>
        <location evidence="1">Cell inner membrane</location>
        <topology evidence="1">Multi-pass membrane protein</topology>
    </subcellularLocation>
</comment>
<feature type="transmembrane region" description="Helical" evidence="9">
    <location>
        <begin position="104"/>
        <end position="128"/>
    </location>
</feature>
<feature type="transmembrane region" description="Helical" evidence="9">
    <location>
        <begin position="198"/>
        <end position="214"/>
    </location>
</feature>